<dbReference type="Proteomes" id="UP000254866">
    <property type="component" value="Unassembled WGS sequence"/>
</dbReference>
<dbReference type="GeneID" id="43594525"/>
<organism evidence="3 4">
    <name type="scientific">Venustampulla echinocandica</name>
    <dbReference type="NCBI Taxonomy" id="2656787"/>
    <lineage>
        <taxon>Eukaryota</taxon>
        <taxon>Fungi</taxon>
        <taxon>Dikarya</taxon>
        <taxon>Ascomycota</taxon>
        <taxon>Pezizomycotina</taxon>
        <taxon>Leotiomycetes</taxon>
        <taxon>Helotiales</taxon>
        <taxon>Pleuroascaceae</taxon>
        <taxon>Venustampulla</taxon>
    </lineage>
</organism>
<keyword evidence="4" id="KW-1185">Reference proteome</keyword>
<proteinExistence type="predicted"/>
<dbReference type="GO" id="GO:0016787">
    <property type="term" value="F:hydrolase activity"/>
    <property type="evidence" value="ECO:0007669"/>
    <property type="project" value="UniProtKB-KW"/>
</dbReference>
<dbReference type="Gene3D" id="3.40.50.1820">
    <property type="entry name" value="alpha/beta hydrolase"/>
    <property type="match status" value="1"/>
</dbReference>
<feature type="domain" description="Serine hydrolase" evidence="2">
    <location>
        <begin position="39"/>
        <end position="176"/>
    </location>
</feature>
<keyword evidence="1" id="KW-0378">Hydrolase</keyword>
<protein>
    <recommendedName>
        <fullName evidence="2">Serine hydrolase domain-containing protein</fullName>
    </recommendedName>
</protein>
<dbReference type="OrthoDB" id="2094269at2759"/>
<evidence type="ECO:0000313" key="3">
    <source>
        <dbReference type="EMBL" id="RDL41697.1"/>
    </source>
</evidence>
<evidence type="ECO:0000259" key="2">
    <source>
        <dbReference type="Pfam" id="PF03959"/>
    </source>
</evidence>
<dbReference type="GO" id="GO:0019748">
    <property type="term" value="P:secondary metabolic process"/>
    <property type="evidence" value="ECO:0007669"/>
    <property type="project" value="TreeGrafter"/>
</dbReference>
<gene>
    <name evidence="3" type="ORF">BP5553_01676</name>
</gene>
<dbReference type="SUPFAM" id="SSF53474">
    <property type="entry name" value="alpha/beta-Hydrolases"/>
    <property type="match status" value="1"/>
</dbReference>
<comment type="caution">
    <text evidence="3">The sequence shown here is derived from an EMBL/GenBank/DDBJ whole genome shotgun (WGS) entry which is preliminary data.</text>
</comment>
<dbReference type="InterPro" id="IPR050593">
    <property type="entry name" value="LovG"/>
</dbReference>
<dbReference type="PANTHER" id="PTHR48070">
    <property type="entry name" value="ESTERASE OVCA2"/>
    <property type="match status" value="1"/>
</dbReference>
<dbReference type="RefSeq" id="XP_031874353.1">
    <property type="nucleotide sequence ID" value="XM_032010299.1"/>
</dbReference>
<name>A0A370U1Q4_9HELO</name>
<dbReference type="PANTHER" id="PTHR48070:SF6">
    <property type="entry name" value="ESTERASE OVCA2"/>
    <property type="match status" value="1"/>
</dbReference>
<dbReference type="InterPro" id="IPR005645">
    <property type="entry name" value="FSH-like_dom"/>
</dbReference>
<dbReference type="EMBL" id="NPIC01000001">
    <property type="protein sequence ID" value="RDL41697.1"/>
    <property type="molecule type" value="Genomic_DNA"/>
</dbReference>
<evidence type="ECO:0000313" key="4">
    <source>
        <dbReference type="Proteomes" id="UP000254866"/>
    </source>
</evidence>
<dbReference type="GO" id="GO:0005634">
    <property type="term" value="C:nucleus"/>
    <property type="evidence" value="ECO:0007669"/>
    <property type="project" value="TreeGrafter"/>
</dbReference>
<dbReference type="AlphaFoldDB" id="A0A370U1Q4"/>
<reference evidence="3 4" key="1">
    <citation type="journal article" date="2018" name="IMA Fungus">
        <title>IMA Genome-F 9: Draft genome sequence of Annulohypoxylon stygium, Aspergillus mulundensis, Berkeleyomyces basicola (syn. Thielaviopsis basicola), Ceratocystis smalleyi, two Cercospora beticola strains, Coleophoma cylindrospora, Fusarium fracticaudum, Phialophora cf. hyalina, and Morchella septimelata.</title>
        <authorList>
            <person name="Wingfield B.D."/>
            <person name="Bills G.F."/>
            <person name="Dong Y."/>
            <person name="Huang W."/>
            <person name="Nel W.J."/>
            <person name="Swalarsk-Parry B.S."/>
            <person name="Vaghefi N."/>
            <person name="Wilken P.M."/>
            <person name="An Z."/>
            <person name="de Beer Z.W."/>
            <person name="De Vos L."/>
            <person name="Chen L."/>
            <person name="Duong T.A."/>
            <person name="Gao Y."/>
            <person name="Hammerbacher A."/>
            <person name="Kikkert J.R."/>
            <person name="Li Y."/>
            <person name="Li H."/>
            <person name="Li K."/>
            <person name="Li Q."/>
            <person name="Liu X."/>
            <person name="Ma X."/>
            <person name="Naidoo K."/>
            <person name="Pethybridge S.J."/>
            <person name="Sun J."/>
            <person name="Steenkamp E.T."/>
            <person name="van der Nest M.A."/>
            <person name="van Wyk S."/>
            <person name="Wingfield M.J."/>
            <person name="Xiong C."/>
            <person name="Yue Q."/>
            <person name="Zhang X."/>
        </authorList>
    </citation>
    <scope>NUCLEOTIDE SEQUENCE [LARGE SCALE GENOMIC DNA]</scope>
    <source>
        <strain evidence="3 4">BP 5553</strain>
    </source>
</reference>
<evidence type="ECO:0000256" key="1">
    <source>
        <dbReference type="ARBA" id="ARBA00022801"/>
    </source>
</evidence>
<sequence>MRFLCLHGMGTNNQVFEMQTEIKSFFAPSDRFFAYFDASLVRTCQQALQDLDNYIKTEGPFDAVLAFSQGAALASTLLVQKWRQNPQEQQVSPIFKCAVFISGGVPVDPDVLLHGELRTLSADVDGEVIPIPTAHIWGTNDTLFPGSSATLSKLCNGTVRSEFVHEGGHEVPGETRDLASTVHAIKRVVHKGAKAVVVH</sequence>
<dbReference type="InterPro" id="IPR029058">
    <property type="entry name" value="AB_hydrolase_fold"/>
</dbReference>
<dbReference type="Pfam" id="PF03959">
    <property type="entry name" value="FSH1"/>
    <property type="match status" value="1"/>
</dbReference>
<dbReference type="GO" id="GO:0005737">
    <property type="term" value="C:cytoplasm"/>
    <property type="evidence" value="ECO:0007669"/>
    <property type="project" value="TreeGrafter"/>
</dbReference>
<accession>A0A370U1Q4</accession>